<proteinExistence type="inferred from homology"/>
<gene>
    <name evidence="10" type="ORF">PLXY2_LOCUS8322</name>
</gene>
<dbReference type="Proteomes" id="UP000653454">
    <property type="component" value="Unassembled WGS sequence"/>
</dbReference>
<dbReference type="GO" id="GO:0006364">
    <property type="term" value="P:rRNA processing"/>
    <property type="evidence" value="ECO:0007669"/>
    <property type="project" value="UniProtKB-KW"/>
</dbReference>
<dbReference type="GO" id="GO:0003723">
    <property type="term" value="F:RNA binding"/>
    <property type="evidence" value="ECO:0007669"/>
    <property type="project" value="UniProtKB-KW"/>
</dbReference>
<name>A0A8S4F849_PLUXY</name>
<keyword evidence="5" id="KW-0698">rRNA processing</keyword>
<evidence type="ECO:0000256" key="1">
    <source>
        <dbReference type="ARBA" id="ARBA00004123"/>
    </source>
</evidence>
<dbReference type="InterPro" id="IPR001247">
    <property type="entry name" value="ExoRNase_PH_dom1"/>
</dbReference>
<dbReference type="InterPro" id="IPR020568">
    <property type="entry name" value="Ribosomal_Su5_D2-typ_SF"/>
</dbReference>
<dbReference type="SUPFAM" id="SSF54211">
    <property type="entry name" value="Ribosomal protein S5 domain 2-like"/>
    <property type="match status" value="1"/>
</dbReference>
<dbReference type="Gene3D" id="3.30.230.70">
    <property type="entry name" value="GHMP Kinase, N-terminal domain"/>
    <property type="match status" value="1"/>
</dbReference>
<keyword evidence="7" id="KW-0694">RNA-binding</keyword>
<evidence type="ECO:0000256" key="6">
    <source>
        <dbReference type="ARBA" id="ARBA00022835"/>
    </source>
</evidence>
<dbReference type="SUPFAM" id="SSF55666">
    <property type="entry name" value="Ribonuclease PH domain 2-like"/>
    <property type="match status" value="1"/>
</dbReference>
<accession>A0A8S4F849</accession>
<dbReference type="Pfam" id="PF01138">
    <property type="entry name" value="RNase_PH"/>
    <property type="match status" value="1"/>
</dbReference>
<dbReference type="CDD" id="cd11371">
    <property type="entry name" value="RNase_PH_MTR3"/>
    <property type="match status" value="1"/>
</dbReference>
<evidence type="ECO:0000313" key="11">
    <source>
        <dbReference type="Proteomes" id="UP000653454"/>
    </source>
</evidence>
<dbReference type="InterPro" id="IPR050080">
    <property type="entry name" value="RNase_PH"/>
</dbReference>
<dbReference type="GO" id="GO:0071051">
    <property type="term" value="P:poly(A)-dependent snoRNA 3'-end processing"/>
    <property type="evidence" value="ECO:0007669"/>
    <property type="project" value="TreeGrafter"/>
</dbReference>
<comment type="caution">
    <text evidence="10">The sequence shown here is derived from an EMBL/GenBank/DDBJ whole genome shotgun (WGS) entry which is preliminary data.</text>
</comment>
<keyword evidence="4" id="KW-0963">Cytoplasm</keyword>
<keyword evidence="8" id="KW-0539">Nucleus</keyword>
<dbReference type="GO" id="GO:0000177">
    <property type="term" value="C:cytoplasmic exosome (RNase complex)"/>
    <property type="evidence" value="ECO:0007669"/>
    <property type="project" value="TreeGrafter"/>
</dbReference>
<dbReference type="GO" id="GO:0071028">
    <property type="term" value="P:nuclear mRNA surveillance"/>
    <property type="evidence" value="ECO:0007669"/>
    <property type="project" value="TreeGrafter"/>
</dbReference>
<keyword evidence="11" id="KW-1185">Reference proteome</keyword>
<evidence type="ECO:0000256" key="5">
    <source>
        <dbReference type="ARBA" id="ARBA00022552"/>
    </source>
</evidence>
<dbReference type="GO" id="GO:0005730">
    <property type="term" value="C:nucleolus"/>
    <property type="evidence" value="ECO:0007669"/>
    <property type="project" value="TreeGrafter"/>
</dbReference>
<evidence type="ECO:0000313" key="10">
    <source>
        <dbReference type="EMBL" id="CAG9124894.1"/>
    </source>
</evidence>
<dbReference type="AlphaFoldDB" id="A0A8S4F849"/>
<evidence type="ECO:0000256" key="4">
    <source>
        <dbReference type="ARBA" id="ARBA00022490"/>
    </source>
</evidence>
<evidence type="ECO:0000256" key="7">
    <source>
        <dbReference type="ARBA" id="ARBA00022884"/>
    </source>
</evidence>
<protein>
    <submittedName>
        <fullName evidence="10">(diamondback moth) hypothetical protein</fullName>
    </submittedName>
</protein>
<evidence type="ECO:0000256" key="2">
    <source>
        <dbReference type="ARBA" id="ARBA00004496"/>
    </source>
</evidence>
<reference evidence="10" key="1">
    <citation type="submission" date="2020-11" db="EMBL/GenBank/DDBJ databases">
        <authorList>
            <person name="Whiteford S."/>
        </authorList>
    </citation>
    <scope>NUCLEOTIDE SEQUENCE</scope>
</reference>
<evidence type="ECO:0000256" key="3">
    <source>
        <dbReference type="ARBA" id="ARBA00006678"/>
    </source>
</evidence>
<dbReference type="PANTHER" id="PTHR11953:SF2">
    <property type="entry name" value="EXOSOME COMPLEX COMPONENT MTR3"/>
    <property type="match status" value="1"/>
</dbReference>
<dbReference type="GO" id="GO:0016075">
    <property type="term" value="P:rRNA catabolic process"/>
    <property type="evidence" value="ECO:0007669"/>
    <property type="project" value="TreeGrafter"/>
</dbReference>
<keyword evidence="6" id="KW-0271">Exosome</keyword>
<dbReference type="InterPro" id="IPR036345">
    <property type="entry name" value="ExoRNase_PH_dom2_sf"/>
</dbReference>
<dbReference type="PANTHER" id="PTHR11953">
    <property type="entry name" value="EXOSOME COMPLEX COMPONENT"/>
    <property type="match status" value="1"/>
</dbReference>
<evidence type="ECO:0000256" key="8">
    <source>
        <dbReference type="ARBA" id="ARBA00023242"/>
    </source>
</evidence>
<comment type="similarity">
    <text evidence="3">Belongs to the RNase PH family.</text>
</comment>
<feature type="domain" description="Exoribonuclease phosphorolytic" evidence="9">
    <location>
        <begin position="58"/>
        <end position="182"/>
    </location>
</feature>
<organism evidence="10 11">
    <name type="scientific">Plutella xylostella</name>
    <name type="common">Diamondback moth</name>
    <name type="synonym">Plutella maculipennis</name>
    <dbReference type="NCBI Taxonomy" id="51655"/>
    <lineage>
        <taxon>Eukaryota</taxon>
        <taxon>Metazoa</taxon>
        <taxon>Ecdysozoa</taxon>
        <taxon>Arthropoda</taxon>
        <taxon>Hexapoda</taxon>
        <taxon>Insecta</taxon>
        <taxon>Pterygota</taxon>
        <taxon>Neoptera</taxon>
        <taxon>Endopterygota</taxon>
        <taxon>Lepidoptera</taxon>
        <taxon>Glossata</taxon>
        <taxon>Ditrysia</taxon>
        <taxon>Yponomeutoidea</taxon>
        <taxon>Plutellidae</taxon>
        <taxon>Plutella</taxon>
    </lineage>
</organism>
<evidence type="ECO:0000259" key="9">
    <source>
        <dbReference type="Pfam" id="PF01138"/>
    </source>
</evidence>
<sequence length="311" mass="35166">MPLDYRRFNGPEDSVSYKRFTKNYIRNYDEIHKELVNKNGVRKDGRAMDEARSLCMFFARTDMVSQAKGSAYIEMKKTKVICSVFDPRETPHQNEFSQLGQLYCEVKLAPFSCPRQRRPHAPDAEERALSVALRQALEPAVCRHMFPNYQVDIFVLILEHDGSCLSAAINAAGLALADAAVPMYDIITACSVAIIGEHSFLDPSEEEEFVALMSPENTETNHGVITMSTLSELKQVSHFTQIGNLDVECVTNAIHTLELECTKIVPNIQKVLVSSVTKCFKQKQRLDEEAKEREAELDAKMEEWKKKLKAG</sequence>
<dbReference type="GO" id="GO:0000176">
    <property type="term" value="C:nuclear exosome (RNase complex)"/>
    <property type="evidence" value="ECO:0007669"/>
    <property type="project" value="TreeGrafter"/>
</dbReference>
<dbReference type="EMBL" id="CAJHNJ030000030">
    <property type="protein sequence ID" value="CAG9124894.1"/>
    <property type="molecule type" value="Genomic_DNA"/>
</dbReference>
<dbReference type="GO" id="GO:0034475">
    <property type="term" value="P:U4 snRNA 3'-end processing"/>
    <property type="evidence" value="ECO:0007669"/>
    <property type="project" value="TreeGrafter"/>
</dbReference>
<dbReference type="InterPro" id="IPR027408">
    <property type="entry name" value="PNPase/RNase_PH_dom_sf"/>
</dbReference>
<comment type="subcellular location">
    <subcellularLocation>
        <location evidence="2">Cytoplasm</location>
    </subcellularLocation>
    <subcellularLocation>
        <location evidence="1">Nucleus</location>
    </subcellularLocation>
</comment>